<evidence type="ECO:0000313" key="2">
    <source>
        <dbReference type="Proteomes" id="UP001164746"/>
    </source>
</evidence>
<sequence>VLRCGRQQIENVFLNALQIEGTDGIRFANEVEQSLVTREKMKAFEDLQRERNQYNIGEDRLPNVCFHGFEVELLNDHLFSRLFFSYKEHSDIEELGGKSSLFFETFRKCQENVFDDFESICDANDIFIDENARRG</sequence>
<feature type="non-terminal residue" evidence="1">
    <location>
        <position position="1"/>
    </location>
</feature>
<proteinExistence type="predicted"/>
<organism evidence="1 2">
    <name type="scientific">Mya arenaria</name>
    <name type="common">Soft-shell clam</name>
    <dbReference type="NCBI Taxonomy" id="6604"/>
    <lineage>
        <taxon>Eukaryota</taxon>
        <taxon>Metazoa</taxon>
        <taxon>Spiralia</taxon>
        <taxon>Lophotrochozoa</taxon>
        <taxon>Mollusca</taxon>
        <taxon>Bivalvia</taxon>
        <taxon>Autobranchia</taxon>
        <taxon>Heteroconchia</taxon>
        <taxon>Euheterodonta</taxon>
        <taxon>Imparidentia</taxon>
        <taxon>Neoheterodontei</taxon>
        <taxon>Myida</taxon>
        <taxon>Myoidea</taxon>
        <taxon>Myidae</taxon>
        <taxon>Mya</taxon>
    </lineage>
</organism>
<gene>
    <name evidence="1" type="ORF">MAR_002861</name>
</gene>
<keyword evidence="2" id="KW-1185">Reference proteome</keyword>
<dbReference type="EMBL" id="CP111027">
    <property type="protein sequence ID" value="WAR29293.1"/>
    <property type="molecule type" value="Genomic_DNA"/>
</dbReference>
<evidence type="ECO:0000313" key="1">
    <source>
        <dbReference type="EMBL" id="WAR29293.1"/>
    </source>
</evidence>
<accession>A0ABY7G4C1</accession>
<reference evidence="1" key="1">
    <citation type="submission" date="2022-11" db="EMBL/GenBank/DDBJ databases">
        <title>Centuries of genome instability and evolution in soft-shell clam transmissible cancer (bioRxiv).</title>
        <authorList>
            <person name="Hart S.F.M."/>
            <person name="Yonemitsu M.A."/>
            <person name="Giersch R.M."/>
            <person name="Beal B.F."/>
            <person name="Arriagada G."/>
            <person name="Davis B.W."/>
            <person name="Ostrander E.A."/>
            <person name="Goff S.P."/>
            <person name="Metzger M.J."/>
        </authorList>
    </citation>
    <scope>NUCLEOTIDE SEQUENCE</scope>
    <source>
        <strain evidence="1">MELC-2E11</strain>
        <tissue evidence="1">Siphon/mantle</tissue>
    </source>
</reference>
<name>A0ABY7G4C1_MYAAR</name>
<feature type="non-terminal residue" evidence="1">
    <location>
        <position position="135"/>
    </location>
</feature>
<dbReference type="Proteomes" id="UP001164746">
    <property type="component" value="Chromosome 16"/>
</dbReference>
<protein>
    <submittedName>
        <fullName evidence="1">Uncharacterized protein</fullName>
    </submittedName>
</protein>